<evidence type="ECO:0000313" key="2">
    <source>
        <dbReference type="Proteomes" id="UP000061432"/>
    </source>
</evidence>
<sequence>MTEFPRITRDPAGMAGKACIRGKRVTVAMILGDLGEGVGIDELLAAYPYLKREDVLEALRCAAWMAQEREIALEPAA</sequence>
<dbReference type="InterPro" id="IPR036388">
    <property type="entry name" value="WH-like_DNA-bd_sf"/>
</dbReference>
<gene>
    <name evidence="1" type="ORF">Maq22A_c24170</name>
</gene>
<dbReference type="PANTHER" id="PTHR34849">
    <property type="entry name" value="SSL5025 PROTEIN"/>
    <property type="match status" value="1"/>
</dbReference>
<dbReference type="InterPro" id="IPR007367">
    <property type="entry name" value="DUF433"/>
</dbReference>
<accession>A0A0C6F4Y4</accession>
<evidence type="ECO:0008006" key="3">
    <source>
        <dbReference type="Google" id="ProtNLM"/>
    </source>
</evidence>
<dbReference type="AlphaFoldDB" id="A0A0C6F4Y4"/>
<dbReference type="PANTHER" id="PTHR34849:SF3">
    <property type="entry name" value="SSR2962 PROTEIN"/>
    <property type="match status" value="1"/>
</dbReference>
<dbReference type="Proteomes" id="UP000061432">
    <property type="component" value="Chromosome"/>
</dbReference>
<organism evidence="1 2">
    <name type="scientific">Methylobacterium aquaticum</name>
    <dbReference type="NCBI Taxonomy" id="270351"/>
    <lineage>
        <taxon>Bacteria</taxon>
        <taxon>Pseudomonadati</taxon>
        <taxon>Pseudomonadota</taxon>
        <taxon>Alphaproteobacteria</taxon>
        <taxon>Hyphomicrobiales</taxon>
        <taxon>Methylobacteriaceae</taxon>
        <taxon>Methylobacterium</taxon>
    </lineage>
</organism>
<reference evidence="1 2" key="1">
    <citation type="journal article" date="2015" name="Genome Announc.">
        <title>Complete Genome Sequence of Methylobacterium aquaticum Strain 22A, Isolated from Racomitrium japonicum Moss.</title>
        <authorList>
            <person name="Tani A."/>
            <person name="Ogura Y."/>
            <person name="Hayashi T."/>
            <person name="Kimbara K."/>
        </authorList>
    </citation>
    <scope>NUCLEOTIDE SEQUENCE [LARGE SCALE GENOMIC DNA]</scope>
    <source>
        <strain evidence="1 2">MA-22A</strain>
    </source>
</reference>
<dbReference type="SUPFAM" id="SSF46689">
    <property type="entry name" value="Homeodomain-like"/>
    <property type="match status" value="1"/>
</dbReference>
<protein>
    <recommendedName>
        <fullName evidence="3">DUF433 domain-containing protein</fullName>
    </recommendedName>
</protein>
<dbReference type="RefSeq" id="WP_060848646.1">
    <property type="nucleotide sequence ID" value="NZ_AP014704.1"/>
</dbReference>
<reference evidence="2" key="2">
    <citation type="submission" date="2015-01" db="EMBL/GenBank/DDBJ databases">
        <title>Complete genome sequence of Methylobacterium aquaticum strain 22A.</title>
        <authorList>
            <person name="Tani A."/>
            <person name="Ogura Y."/>
            <person name="Hayashi T."/>
        </authorList>
    </citation>
    <scope>NUCLEOTIDE SEQUENCE [LARGE SCALE GENOMIC DNA]</scope>
    <source>
        <strain evidence="2">MA-22A</strain>
    </source>
</reference>
<dbReference type="InterPro" id="IPR009057">
    <property type="entry name" value="Homeodomain-like_sf"/>
</dbReference>
<dbReference type="OrthoDB" id="200074at2"/>
<dbReference type="STRING" id="270351.Maq22A_c24170"/>
<dbReference type="Gene3D" id="1.10.10.10">
    <property type="entry name" value="Winged helix-like DNA-binding domain superfamily/Winged helix DNA-binding domain"/>
    <property type="match status" value="1"/>
</dbReference>
<dbReference type="KEGG" id="maqu:Maq22A_c24170"/>
<dbReference type="Pfam" id="PF04255">
    <property type="entry name" value="DUF433"/>
    <property type="match status" value="1"/>
</dbReference>
<dbReference type="PATRIC" id="fig|270351.10.peg.4644"/>
<evidence type="ECO:0000313" key="1">
    <source>
        <dbReference type="EMBL" id="BAQ47766.1"/>
    </source>
</evidence>
<dbReference type="EMBL" id="AP014704">
    <property type="protein sequence ID" value="BAQ47766.1"/>
    <property type="molecule type" value="Genomic_DNA"/>
</dbReference>
<proteinExistence type="predicted"/>
<name>A0A0C6F4Y4_9HYPH</name>